<dbReference type="CDD" id="cd01949">
    <property type="entry name" value="GGDEF"/>
    <property type="match status" value="1"/>
</dbReference>
<dbReference type="PROSITE" id="PS50887">
    <property type="entry name" value="GGDEF"/>
    <property type="match status" value="1"/>
</dbReference>
<dbReference type="Pfam" id="PF00990">
    <property type="entry name" value="GGDEF"/>
    <property type="match status" value="1"/>
</dbReference>
<dbReference type="Proteomes" id="UP001162030">
    <property type="component" value="Chromosome"/>
</dbReference>
<dbReference type="RefSeq" id="WP_026608930.1">
    <property type="nucleotide sequence ID" value="NZ_OX458333.1"/>
</dbReference>
<evidence type="ECO:0000313" key="4">
    <source>
        <dbReference type="Proteomes" id="UP001162030"/>
    </source>
</evidence>
<name>A0ABM9HZ26_9GAMM</name>
<dbReference type="SUPFAM" id="SSF55073">
    <property type="entry name" value="Nucleotide cyclase"/>
    <property type="match status" value="1"/>
</dbReference>
<dbReference type="InterPro" id="IPR043128">
    <property type="entry name" value="Rev_trsase/Diguanyl_cyclase"/>
</dbReference>
<organism evidence="3 4">
    <name type="scientific">Methylocaldum szegediense</name>
    <dbReference type="NCBI Taxonomy" id="73780"/>
    <lineage>
        <taxon>Bacteria</taxon>
        <taxon>Pseudomonadati</taxon>
        <taxon>Pseudomonadota</taxon>
        <taxon>Gammaproteobacteria</taxon>
        <taxon>Methylococcales</taxon>
        <taxon>Methylococcaceae</taxon>
        <taxon>Methylocaldum</taxon>
    </lineage>
</organism>
<dbReference type="PANTHER" id="PTHR45138">
    <property type="entry name" value="REGULATORY COMPONENTS OF SENSORY TRANSDUCTION SYSTEM"/>
    <property type="match status" value="1"/>
</dbReference>
<dbReference type="PANTHER" id="PTHR45138:SF24">
    <property type="entry name" value="DIGUANYLATE CYCLASE DGCC-RELATED"/>
    <property type="match status" value="1"/>
</dbReference>
<dbReference type="EMBL" id="OX458333">
    <property type="protein sequence ID" value="CAI8781677.1"/>
    <property type="molecule type" value="Genomic_DNA"/>
</dbReference>
<dbReference type="InterPro" id="IPR050469">
    <property type="entry name" value="Diguanylate_Cyclase"/>
</dbReference>
<dbReference type="InterPro" id="IPR029787">
    <property type="entry name" value="Nucleotide_cyclase"/>
</dbReference>
<dbReference type="EC" id="2.7.7.65" evidence="1"/>
<reference evidence="3 4" key="1">
    <citation type="submission" date="2023-03" db="EMBL/GenBank/DDBJ databases">
        <authorList>
            <person name="Pearce D."/>
        </authorList>
    </citation>
    <scope>NUCLEOTIDE SEQUENCE [LARGE SCALE GENOMIC DNA]</scope>
    <source>
        <strain evidence="3">Msz</strain>
    </source>
</reference>
<dbReference type="SMART" id="SM00267">
    <property type="entry name" value="GGDEF"/>
    <property type="match status" value="1"/>
</dbReference>
<accession>A0ABM9HZ26</accession>
<dbReference type="InterPro" id="IPR000160">
    <property type="entry name" value="GGDEF_dom"/>
</dbReference>
<dbReference type="Gene3D" id="3.30.70.270">
    <property type="match status" value="1"/>
</dbReference>
<gene>
    <name evidence="3" type="ORF">MSZNOR_1231</name>
</gene>
<keyword evidence="4" id="KW-1185">Reference proteome</keyword>
<evidence type="ECO:0000259" key="2">
    <source>
        <dbReference type="PROSITE" id="PS50887"/>
    </source>
</evidence>
<proteinExistence type="predicted"/>
<feature type="domain" description="GGDEF" evidence="2">
    <location>
        <begin position="1"/>
        <end position="131"/>
    </location>
</feature>
<evidence type="ECO:0000256" key="1">
    <source>
        <dbReference type="ARBA" id="ARBA00012528"/>
    </source>
</evidence>
<dbReference type="NCBIfam" id="TIGR00254">
    <property type="entry name" value="GGDEF"/>
    <property type="match status" value="1"/>
</dbReference>
<sequence>MSIGLIDIDLLSRINENHDRDAGDQALLHVVAAARGLLRSQDIISRSGEEEFIVVFPESNAPGATFALDRLRSVLERIPLRYQGKAIPVTISVGIAEMHPSDTLSDLIQRAERCLRKAKDSGRNLVINEMDLA</sequence>
<protein>
    <recommendedName>
        <fullName evidence="1">diguanylate cyclase</fullName>
        <ecNumber evidence="1">2.7.7.65</ecNumber>
    </recommendedName>
</protein>
<evidence type="ECO:0000313" key="3">
    <source>
        <dbReference type="EMBL" id="CAI8781677.1"/>
    </source>
</evidence>